<dbReference type="Pfam" id="PF04667">
    <property type="entry name" value="Endosulfine"/>
    <property type="match status" value="1"/>
</dbReference>
<dbReference type="Proteomes" id="UP001221898">
    <property type="component" value="Unassembled WGS sequence"/>
</dbReference>
<evidence type="ECO:0000256" key="5">
    <source>
        <dbReference type="ARBA" id="ARBA00022618"/>
    </source>
</evidence>
<reference evidence="11" key="1">
    <citation type="journal article" date="2023" name="Science">
        <title>Genome structures resolve the early diversification of teleost fishes.</title>
        <authorList>
            <person name="Parey E."/>
            <person name="Louis A."/>
            <person name="Montfort J."/>
            <person name="Bouchez O."/>
            <person name="Roques C."/>
            <person name="Iampietro C."/>
            <person name="Lluch J."/>
            <person name="Castinel A."/>
            <person name="Donnadieu C."/>
            <person name="Desvignes T."/>
            <person name="Floi Bucao C."/>
            <person name="Jouanno E."/>
            <person name="Wen M."/>
            <person name="Mejri S."/>
            <person name="Dirks R."/>
            <person name="Jansen H."/>
            <person name="Henkel C."/>
            <person name="Chen W.J."/>
            <person name="Zahm M."/>
            <person name="Cabau C."/>
            <person name="Klopp C."/>
            <person name="Thompson A.W."/>
            <person name="Robinson-Rechavi M."/>
            <person name="Braasch I."/>
            <person name="Lecointre G."/>
            <person name="Bobe J."/>
            <person name="Postlethwait J.H."/>
            <person name="Berthelot C."/>
            <person name="Roest Crollius H."/>
            <person name="Guiguen Y."/>
        </authorList>
    </citation>
    <scope>NUCLEOTIDE SEQUENCE</scope>
    <source>
        <strain evidence="11">NC1722</strain>
    </source>
</reference>
<comment type="subcellular location">
    <subcellularLocation>
        <location evidence="1 9">Cytoplasm</location>
    </subcellularLocation>
</comment>
<organism evidence="11 12">
    <name type="scientific">Aldrovandia affinis</name>
    <dbReference type="NCBI Taxonomy" id="143900"/>
    <lineage>
        <taxon>Eukaryota</taxon>
        <taxon>Metazoa</taxon>
        <taxon>Chordata</taxon>
        <taxon>Craniata</taxon>
        <taxon>Vertebrata</taxon>
        <taxon>Euteleostomi</taxon>
        <taxon>Actinopterygii</taxon>
        <taxon>Neopterygii</taxon>
        <taxon>Teleostei</taxon>
        <taxon>Notacanthiformes</taxon>
        <taxon>Halosauridae</taxon>
        <taxon>Aldrovandia</taxon>
    </lineage>
</organism>
<evidence type="ECO:0000256" key="2">
    <source>
        <dbReference type="ARBA" id="ARBA00010520"/>
    </source>
</evidence>
<gene>
    <name evidence="11" type="ORF">AAFF_G00283480</name>
</gene>
<keyword evidence="12" id="KW-1185">Reference proteome</keyword>
<feature type="region of interest" description="Disordered" evidence="10">
    <location>
        <begin position="108"/>
        <end position="145"/>
    </location>
</feature>
<dbReference type="PANTHER" id="PTHR10358:SF4">
    <property type="entry name" value="CAMP-REGULATED PHOSPHOPROTEIN 19"/>
    <property type="match status" value="1"/>
</dbReference>
<dbReference type="GO" id="GO:0005737">
    <property type="term" value="C:cytoplasm"/>
    <property type="evidence" value="ECO:0007669"/>
    <property type="project" value="UniProtKB-SubCell"/>
</dbReference>
<dbReference type="InterPro" id="IPR006760">
    <property type="entry name" value="Endosulphine"/>
</dbReference>
<keyword evidence="8 9" id="KW-0131">Cell cycle</keyword>
<evidence type="ECO:0000313" key="12">
    <source>
        <dbReference type="Proteomes" id="UP001221898"/>
    </source>
</evidence>
<accession>A0AAD7TA00</accession>
<dbReference type="EMBL" id="JAINUG010000004">
    <property type="protein sequence ID" value="KAJ8417121.1"/>
    <property type="molecule type" value="Genomic_DNA"/>
</dbReference>
<comment type="caution">
    <text evidence="11">The sequence shown here is derived from an EMBL/GenBank/DDBJ whole genome shotgun (WGS) entry which is preliminary data.</text>
</comment>
<dbReference type="GO" id="GO:0051301">
    <property type="term" value="P:cell division"/>
    <property type="evidence" value="ECO:0007669"/>
    <property type="project" value="UniProtKB-KW"/>
</dbReference>
<evidence type="ECO:0000256" key="1">
    <source>
        <dbReference type="ARBA" id="ARBA00004496"/>
    </source>
</evidence>
<dbReference type="PANTHER" id="PTHR10358">
    <property type="entry name" value="ENDOSULFINE"/>
    <property type="match status" value="1"/>
</dbReference>
<comment type="similarity">
    <text evidence="2 9">Belongs to the endosulfine family.</text>
</comment>
<sequence>MGNNILWKTMYSMRSISQSHKNLPDYSCSFAEIEETTTIEEASTDERKEMEDKVISPEKVEEAKLKARYPHLGAKPGGSDLLRKRLQKGQKYFDSGDYNMAKAKMKNKQLPAATAEKTEITGDHIPTPQDLPQRKPSLVASKLAG</sequence>
<evidence type="ECO:0000313" key="11">
    <source>
        <dbReference type="EMBL" id="KAJ8417121.1"/>
    </source>
</evidence>
<keyword evidence="5 9" id="KW-0132">Cell division</keyword>
<keyword evidence="7 9" id="KW-0650">Protein phosphatase inhibitor</keyword>
<keyword evidence="3 9" id="KW-0963">Cytoplasm</keyword>
<evidence type="ECO:0000256" key="8">
    <source>
        <dbReference type="ARBA" id="ARBA00023306"/>
    </source>
</evidence>
<evidence type="ECO:0000256" key="7">
    <source>
        <dbReference type="ARBA" id="ARBA00023272"/>
    </source>
</evidence>
<proteinExistence type="inferred from homology"/>
<comment type="function">
    <text evidence="9">Protein phosphatase inhibitor that specifically inhibits protein phosphatase 2A (PP2A) during mitosis.</text>
</comment>
<name>A0AAD7TA00_9TELE</name>
<keyword evidence="4" id="KW-0597">Phosphoprotein</keyword>
<evidence type="ECO:0000256" key="10">
    <source>
        <dbReference type="SAM" id="MobiDB-lite"/>
    </source>
</evidence>
<dbReference type="AlphaFoldDB" id="A0AAD7TA00"/>
<protein>
    <recommendedName>
        <fullName evidence="13">cAMP-regulated phosphoprotein 19</fullName>
    </recommendedName>
</protein>
<evidence type="ECO:0000256" key="6">
    <source>
        <dbReference type="ARBA" id="ARBA00022776"/>
    </source>
</evidence>
<dbReference type="GO" id="GO:0004864">
    <property type="term" value="F:protein phosphatase inhibitor activity"/>
    <property type="evidence" value="ECO:0007669"/>
    <property type="project" value="UniProtKB-KW"/>
</dbReference>
<keyword evidence="6 9" id="KW-0498">Mitosis</keyword>
<evidence type="ECO:0000256" key="4">
    <source>
        <dbReference type="ARBA" id="ARBA00022553"/>
    </source>
</evidence>
<evidence type="ECO:0000256" key="3">
    <source>
        <dbReference type="ARBA" id="ARBA00022490"/>
    </source>
</evidence>
<evidence type="ECO:0008006" key="13">
    <source>
        <dbReference type="Google" id="ProtNLM"/>
    </source>
</evidence>
<evidence type="ECO:0000256" key="9">
    <source>
        <dbReference type="RuleBase" id="RU363120"/>
    </source>
</evidence>